<dbReference type="EMBL" id="PQGD01000017">
    <property type="protein sequence ID" value="POP45442.1"/>
    <property type="molecule type" value="Genomic_DNA"/>
</dbReference>
<accession>A0A2P5GKX6</accession>
<comment type="caution">
    <text evidence="2">The sequence shown here is derived from an EMBL/GenBank/DDBJ whole genome shotgun (WGS) entry which is preliminary data.</text>
</comment>
<evidence type="ECO:0000313" key="2">
    <source>
        <dbReference type="EMBL" id="POP45442.1"/>
    </source>
</evidence>
<dbReference type="RefSeq" id="WP_103676712.1">
    <property type="nucleotide sequence ID" value="NZ_PQGD01000017.1"/>
</dbReference>
<evidence type="ECO:0000313" key="4">
    <source>
        <dbReference type="Proteomes" id="UP000247005"/>
    </source>
</evidence>
<organism evidence="2 4">
    <name type="scientific">Superficieibacter electus</name>
    <dbReference type="NCBI Taxonomy" id="2022662"/>
    <lineage>
        <taxon>Bacteria</taxon>
        <taxon>Pseudomonadati</taxon>
        <taxon>Pseudomonadota</taxon>
        <taxon>Gammaproteobacteria</taxon>
        <taxon>Enterobacterales</taxon>
        <taxon>Enterobacteriaceae</taxon>
        <taxon>Superficieibacter</taxon>
    </lineage>
</organism>
<dbReference type="Proteomes" id="UP000237073">
    <property type="component" value="Unassembled WGS sequence"/>
</dbReference>
<dbReference type="EMBL" id="PQGE01000011">
    <property type="protein sequence ID" value="POP44113.1"/>
    <property type="molecule type" value="Genomic_DNA"/>
</dbReference>
<proteinExistence type="predicted"/>
<dbReference type="Proteomes" id="UP000247005">
    <property type="component" value="Unassembled WGS sequence"/>
</dbReference>
<gene>
    <name evidence="2" type="ORF">CHU32_19780</name>
    <name evidence="1" type="ORF">CHU33_14090</name>
</gene>
<name>A0A2P5GKX6_9ENTR</name>
<evidence type="ECO:0000313" key="1">
    <source>
        <dbReference type="EMBL" id="POP44113.1"/>
    </source>
</evidence>
<reference evidence="3 4" key="1">
    <citation type="submission" date="2018-01" db="EMBL/GenBank/DDBJ databases">
        <title>Superficieibacter electus gen. nov., sp. nov., an extended-spectrum beta-lactamase possessing member of the Enterobacteriaceae family, isolated from intensive care unit surfaces.</title>
        <authorList>
            <person name="Potter R.F."/>
            <person name="D'Souza A.W."/>
        </authorList>
    </citation>
    <scope>NUCLEOTIDE SEQUENCE [LARGE SCALE GENOMIC DNA]</scope>
    <source>
        <strain evidence="2 4">BP-1</strain>
        <strain evidence="1 3">BP-2</strain>
    </source>
</reference>
<keyword evidence="3" id="KW-1185">Reference proteome</keyword>
<dbReference type="AlphaFoldDB" id="A0A2P5GKX6"/>
<sequence>MISHKPLSFYISALHANDLQHSYQLLSDNESTHSEEDVLIYQKVSTWLFEDGVVIRCEYEEEQGQHSDACCFPCWIEFKVQEIRKNTVTVSPALKRFTNQCQIKTWLQFNSDA</sequence>
<dbReference type="OrthoDB" id="8605335at2"/>
<evidence type="ECO:0000313" key="3">
    <source>
        <dbReference type="Proteomes" id="UP000237073"/>
    </source>
</evidence>
<protein>
    <submittedName>
        <fullName evidence="2">Uncharacterized protein</fullName>
    </submittedName>
</protein>